<organism evidence="1 2">
    <name type="scientific">Prevotella intermedia</name>
    <dbReference type="NCBI Taxonomy" id="28131"/>
    <lineage>
        <taxon>Bacteria</taxon>
        <taxon>Pseudomonadati</taxon>
        <taxon>Bacteroidota</taxon>
        <taxon>Bacteroidia</taxon>
        <taxon>Bacteroidales</taxon>
        <taxon>Prevotellaceae</taxon>
        <taxon>Prevotella</taxon>
    </lineage>
</organism>
<name>A0A0S3UL92_PREIN</name>
<accession>A0A0S3UL92</accession>
<proteinExistence type="predicted"/>
<gene>
    <name evidence="1" type="ORF">PIOMA14_I_1769</name>
</gene>
<evidence type="ECO:0000313" key="2">
    <source>
        <dbReference type="Proteomes" id="UP000217431"/>
    </source>
</evidence>
<dbReference type="Proteomes" id="UP000217431">
    <property type="component" value="Chromosome I"/>
</dbReference>
<dbReference type="AlphaFoldDB" id="A0A0S3UL92"/>
<sequence length="50" mass="6003">MSENLFTRKEIFTYVYGNSYLRVEKYLFTRKEFAELAFLSLQTSAALWLL</sequence>
<protein>
    <submittedName>
        <fullName evidence="1">Uncharacterized protein</fullName>
    </submittedName>
</protein>
<dbReference type="EMBL" id="AP014597">
    <property type="protein sequence ID" value="BAU18277.1"/>
    <property type="molecule type" value="Genomic_DNA"/>
</dbReference>
<reference evidence="1 2" key="1">
    <citation type="journal article" date="2016" name="DNA Res.">
        <title>The complete genome sequencing of Prevotella intermedia strain OMA14 and a subsequent fine-scale, intra-species genomic comparison reveal an unusual amplification of conjugative and mobile transposons and identify a novel Prevotella-lineage-specific repeat.</title>
        <authorList>
            <person name="Naito M."/>
            <person name="Ogura Y."/>
            <person name="Itoh T."/>
            <person name="Shoji M."/>
            <person name="Okamoto M."/>
            <person name="Hayashi T."/>
            <person name="Nakayama K."/>
        </authorList>
    </citation>
    <scope>NUCLEOTIDE SEQUENCE [LARGE SCALE GENOMIC DNA]</scope>
    <source>
        <strain evidence="1 2">OMA14</strain>
    </source>
</reference>
<evidence type="ECO:0000313" key="1">
    <source>
        <dbReference type="EMBL" id="BAU18277.1"/>
    </source>
</evidence>